<evidence type="ECO:0000313" key="1">
    <source>
        <dbReference type="Proteomes" id="UP000887565"/>
    </source>
</evidence>
<dbReference type="AlphaFoldDB" id="A0A915LCU1"/>
<reference evidence="2" key="1">
    <citation type="submission" date="2022-11" db="UniProtKB">
        <authorList>
            <consortium name="WormBaseParasite"/>
        </authorList>
    </citation>
    <scope>IDENTIFICATION</scope>
</reference>
<keyword evidence="1" id="KW-1185">Reference proteome</keyword>
<sequence length="181" mass="20807">MAATSATEIGDLLFRNFDQHVDRTIHHSATIEKPNNFKDALEMYCYRNKIHKLQNPAALLYMIMGYLSTYPRKKRIGVKNIFLSRDEEMIKVLAQRAAKAGLGPKSSSELQILIKSFCLGAQRRATFLPFPEVDPSILGIRSINRLPLLLMKLAVDVRQNELLGDLRTVYIRDQRFMKKKQ</sequence>
<dbReference type="Proteomes" id="UP000887565">
    <property type="component" value="Unplaced"/>
</dbReference>
<organism evidence="1 2">
    <name type="scientific">Romanomermis culicivorax</name>
    <name type="common">Nematode worm</name>
    <dbReference type="NCBI Taxonomy" id="13658"/>
    <lineage>
        <taxon>Eukaryota</taxon>
        <taxon>Metazoa</taxon>
        <taxon>Ecdysozoa</taxon>
        <taxon>Nematoda</taxon>
        <taxon>Enoplea</taxon>
        <taxon>Dorylaimia</taxon>
        <taxon>Mermithida</taxon>
        <taxon>Mermithoidea</taxon>
        <taxon>Mermithidae</taxon>
        <taxon>Romanomermis</taxon>
    </lineage>
</organism>
<accession>A0A915LCU1</accession>
<dbReference type="WBParaSite" id="nRc.2.0.1.t47636-RA">
    <property type="protein sequence ID" value="nRc.2.0.1.t47636-RA"/>
    <property type="gene ID" value="nRc.2.0.1.g47636"/>
</dbReference>
<proteinExistence type="predicted"/>
<protein>
    <submittedName>
        <fullName evidence="2">Uncharacterized protein</fullName>
    </submittedName>
</protein>
<evidence type="ECO:0000313" key="2">
    <source>
        <dbReference type="WBParaSite" id="nRc.2.0.1.t47636-RA"/>
    </source>
</evidence>
<name>A0A915LCU1_ROMCU</name>